<reference evidence="1" key="1">
    <citation type="submission" date="2014-11" db="EMBL/GenBank/DDBJ databases">
        <authorList>
            <person name="Amaro Gonzalez C."/>
        </authorList>
    </citation>
    <scope>NUCLEOTIDE SEQUENCE</scope>
</reference>
<protein>
    <submittedName>
        <fullName evidence="1">Uncharacterized protein</fullName>
    </submittedName>
</protein>
<accession>A0A0E9SJK6</accession>
<name>A0A0E9SJK6_ANGAN</name>
<dbReference type="AlphaFoldDB" id="A0A0E9SJK6"/>
<proteinExistence type="predicted"/>
<sequence>MGICLIIARCSCLSHIGLQLKPGHVLGSGSQDTLDSAKHLYCMMAGRQCLFPHPSKKCATKRPSSFSEPTI</sequence>
<reference evidence="1" key="2">
    <citation type="journal article" date="2015" name="Fish Shellfish Immunol.">
        <title>Early steps in the European eel (Anguilla anguilla)-Vibrio vulnificus interaction in the gills: Role of the RtxA13 toxin.</title>
        <authorList>
            <person name="Callol A."/>
            <person name="Pajuelo D."/>
            <person name="Ebbesson L."/>
            <person name="Teles M."/>
            <person name="MacKenzie S."/>
            <person name="Amaro C."/>
        </authorList>
    </citation>
    <scope>NUCLEOTIDE SEQUENCE</scope>
</reference>
<organism evidence="1">
    <name type="scientific">Anguilla anguilla</name>
    <name type="common">European freshwater eel</name>
    <name type="synonym">Muraena anguilla</name>
    <dbReference type="NCBI Taxonomy" id="7936"/>
    <lineage>
        <taxon>Eukaryota</taxon>
        <taxon>Metazoa</taxon>
        <taxon>Chordata</taxon>
        <taxon>Craniata</taxon>
        <taxon>Vertebrata</taxon>
        <taxon>Euteleostomi</taxon>
        <taxon>Actinopterygii</taxon>
        <taxon>Neopterygii</taxon>
        <taxon>Teleostei</taxon>
        <taxon>Anguilliformes</taxon>
        <taxon>Anguillidae</taxon>
        <taxon>Anguilla</taxon>
    </lineage>
</organism>
<evidence type="ECO:0000313" key="1">
    <source>
        <dbReference type="EMBL" id="JAH40693.1"/>
    </source>
</evidence>
<dbReference type="EMBL" id="GBXM01067884">
    <property type="protein sequence ID" value="JAH40693.1"/>
    <property type="molecule type" value="Transcribed_RNA"/>
</dbReference>